<dbReference type="Proteomes" id="UP000235371">
    <property type="component" value="Unassembled WGS sequence"/>
</dbReference>
<dbReference type="InterPro" id="IPR014816">
    <property type="entry name" value="tRNA_MeTrfase_Gcd14"/>
</dbReference>
<dbReference type="PROSITE" id="PS51620">
    <property type="entry name" value="SAM_TRM61"/>
    <property type="match status" value="1"/>
</dbReference>
<dbReference type="OrthoDB" id="5585464at2759"/>
<dbReference type="GO" id="GO:0005739">
    <property type="term" value="C:mitochondrion"/>
    <property type="evidence" value="ECO:0007669"/>
    <property type="project" value="TreeGrafter"/>
</dbReference>
<evidence type="ECO:0000313" key="4">
    <source>
        <dbReference type="EMBL" id="PMD50013.1"/>
    </source>
</evidence>
<reference evidence="4 5" key="1">
    <citation type="submission" date="2016-04" db="EMBL/GenBank/DDBJ databases">
        <title>A degradative enzymes factory behind the ericoid mycorrhizal symbiosis.</title>
        <authorList>
            <consortium name="DOE Joint Genome Institute"/>
            <person name="Martino E."/>
            <person name="Morin E."/>
            <person name="Grelet G."/>
            <person name="Kuo A."/>
            <person name="Kohler A."/>
            <person name="Daghino S."/>
            <person name="Barry K."/>
            <person name="Choi C."/>
            <person name="Cichocki N."/>
            <person name="Clum A."/>
            <person name="Copeland A."/>
            <person name="Hainaut M."/>
            <person name="Haridas S."/>
            <person name="Labutti K."/>
            <person name="Lindquist E."/>
            <person name="Lipzen A."/>
            <person name="Khouja H.-R."/>
            <person name="Murat C."/>
            <person name="Ohm R."/>
            <person name="Olson A."/>
            <person name="Spatafora J."/>
            <person name="Veneault-Fourrey C."/>
            <person name="Henrissat B."/>
            <person name="Grigoriev I."/>
            <person name="Martin F."/>
            <person name="Perotto S."/>
        </authorList>
    </citation>
    <scope>NUCLEOTIDE SEQUENCE [LARGE SCALE GENOMIC DNA]</scope>
    <source>
        <strain evidence="4 5">E</strain>
    </source>
</reference>
<proteinExistence type="predicted"/>
<dbReference type="GO" id="GO:0160107">
    <property type="term" value="F:tRNA (adenine(58)-N1)-methyltransferase activity"/>
    <property type="evidence" value="ECO:0007669"/>
    <property type="project" value="UniProtKB-EC"/>
</dbReference>
<dbReference type="GO" id="GO:0030488">
    <property type="term" value="P:tRNA methylation"/>
    <property type="evidence" value="ECO:0007669"/>
    <property type="project" value="InterPro"/>
</dbReference>
<dbReference type="PANTHER" id="PTHR12133:SF1">
    <property type="entry name" value="TRNA (ADENINE(58)-N(1))-METHYLTRANSFERASE, MITOCHONDRIAL"/>
    <property type="match status" value="1"/>
</dbReference>
<sequence length="378" mass="41814">NDIVLLKNIHNSTSTPVLSNRLRAGKKIELVRDSISHDDILGKGLRDLVSSKKRINYRISEPTLAEYTDLSPRLVTPIYSQDANLIVSLLDLNPAVPDPSTSILDRFEIFEAGTGHGALTLNLARAIHGANTAAPNIPEEDETAEISPDRVEAREAYKEWRTNRRAVIHTLDCSSRHSAHAKTVVKNFRHGMYYPHIDFHVGSIDDYLTPRLVESSGAPFLEYTILDLPDITHFFDIVGKALKPNGTLITFYPSITQINTGITFARQRHLPLFLEKVVEVGGAVGVGGREWDVRPVKPRALLEAKVEGTKQSRYLEEGRDILGGPVEDLGELLAKTLVSKNPVSDDNGWEMVCRPKVGIRISGGGFVGVWRRMSGTSI</sequence>
<organism evidence="4 5">
    <name type="scientific">Hyaloscypha bicolor E</name>
    <dbReference type="NCBI Taxonomy" id="1095630"/>
    <lineage>
        <taxon>Eukaryota</taxon>
        <taxon>Fungi</taxon>
        <taxon>Dikarya</taxon>
        <taxon>Ascomycota</taxon>
        <taxon>Pezizomycotina</taxon>
        <taxon>Leotiomycetes</taxon>
        <taxon>Helotiales</taxon>
        <taxon>Hyaloscyphaceae</taxon>
        <taxon>Hyaloscypha</taxon>
        <taxon>Hyaloscypha bicolor</taxon>
    </lineage>
</organism>
<dbReference type="AlphaFoldDB" id="A0A2J6SGW8"/>
<dbReference type="EMBL" id="KZ613914">
    <property type="protein sequence ID" value="PMD50013.1"/>
    <property type="molecule type" value="Genomic_DNA"/>
</dbReference>
<dbReference type="GO" id="GO:0031515">
    <property type="term" value="C:tRNA (m1A) methyltransferase complex"/>
    <property type="evidence" value="ECO:0007669"/>
    <property type="project" value="InterPro"/>
</dbReference>
<evidence type="ECO:0000313" key="5">
    <source>
        <dbReference type="Proteomes" id="UP000235371"/>
    </source>
</evidence>
<dbReference type="GeneID" id="36584423"/>
<dbReference type="Gene3D" id="3.40.50.150">
    <property type="entry name" value="Vaccinia Virus protein VP39"/>
    <property type="match status" value="1"/>
</dbReference>
<name>A0A2J6SGW8_9HELO</name>
<evidence type="ECO:0000256" key="3">
    <source>
        <dbReference type="ARBA" id="ARBA00033309"/>
    </source>
</evidence>
<keyword evidence="5" id="KW-1185">Reference proteome</keyword>
<dbReference type="SUPFAM" id="SSF53335">
    <property type="entry name" value="S-adenosyl-L-methionine-dependent methyltransferases"/>
    <property type="match status" value="1"/>
</dbReference>
<protein>
    <recommendedName>
        <fullName evidence="2">tRNA (adenine(58)-N(1))-methyltransferase catalytic subunit TRM61</fullName>
        <ecNumber evidence="1">2.1.1.220</ecNumber>
    </recommendedName>
    <alternativeName>
        <fullName evidence="3">tRNA(m1A58)-methyltransferase subunit TRM61</fullName>
    </alternativeName>
</protein>
<evidence type="ECO:0000256" key="2">
    <source>
        <dbReference type="ARBA" id="ARBA00015963"/>
    </source>
</evidence>
<dbReference type="InterPro" id="IPR029063">
    <property type="entry name" value="SAM-dependent_MTases_sf"/>
</dbReference>
<accession>A0A2J6SGW8</accession>
<dbReference type="RefSeq" id="XP_024726917.1">
    <property type="nucleotide sequence ID" value="XM_024876344.1"/>
</dbReference>
<evidence type="ECO:0000256" key="1">
    <source>
        <dbReference type="ARBA" id="ARBA00012796"/>
    </source>
</evidence>
<dbReference type="STRING" id="1095630.A0A2J6SGW8"/>
<dbReference type="InParanoid" id="A0A2J6SGW8"/>
<gene>
    <name evidence="4" type="ORF">K444DRAFT_548034</name>
</gene>
<feature type="non-terminal residue" evidence="4">
    <location>
        <position position="1"/>
    </location>
</feature>
<dbReference type="EC" id="2.1.1.220" evidence="1"/>
<dbReference type="PANTHER" id="PTHR12133">
    <property type="entry name" value="TRNA (ADENINE(58)-N(1))-METHYLTRANSFERASE"/>
    <property type="match status" value="1"/>
</dbReference>